<keyword evidence="2" id="KW-1185">Reference proteome</keyword>
<dbReference type="EMBL" id="BSXS01014129">
    <property type="protein sequence ID" value="GMF04977.1"/>
    <property type="molecule type" value="Genomic_DNA"/>
</dbReference>
<protein>
    <submittedName>
        <fullName evidence="1">Unnamed protein product</fullName>
    </submittedName>
</protein>
<sequence length="275" mass="27396">MYDKETTTQILTQALAMTIAQVNQAAKNAGIQGSPLVTLIDKNPGHVTKILTAALNAATIQITKKKGLPAYLPPKPAANTGTASSATTKPNRPGPGGSSGSSAGSGTINKSGTSSKPAVGTSTAAKHSSTISASTLQQFTKPPPPSVHRPNPAGVGTGGAVRTHVRPGPSMNRSISAAAAASGLNRTGSAVSVLTRPGVASVGNINKASSPCSGSITTVSKSTSDSSKPFVSQSISYTAPVSKSATSSQPSSSSNPVVAKREPHVSSLTASNHTH</sequence>
<proteinExistence type="predicted"/>
<name>A0ACB5U8C5_AMBMO</name>
<organism evidence="1 2">
    <name type="scientific">Ambrosiozyma monospora</name>
    <name type="common">Yeast</name>
    <name type="synonym">Endomycopsis monosporus</name>
    <dbReference type="NCBI Taxonomy" id="43982"/>
    <lineage>
        <taxon>Eukaryota</taxon>
        <taxon>Fungi</taxon>
        <taxon>Dikarya</taxon>
        <taxon>Ascomycota</taxon>
        <taxon>Saccharomycotina</taxon>
        <taxon>Pichiomycetes</taxon>
        <taxon>Pichiales</taxon>
        <taxon>Pichiaceae</taxon>
        <taxon>Ambrosiozyma</taxon>
    </lineage>
</organism>
<dbReference type="Proteomes" id="UP001165064">
    <property type="component" value="Unassembled WGS sequence"/>
</dbReference>
<evidence type="ECO:0000313" key="2">
    <source>
        <dbReference type="Proteomes" id="UP001165064"/>
    </source>
</evidence>
<accession>A0ACB5U8C5</accession>
<comment type="caution">
    <text evidence="1">The sequence shown here is derived from an EMBL/GenBank/DDBJ whole genome shotgun (WGS) entry which is preliminary data.</text>
</comment>
<reference evidence="1" key="1">
    <citation type="submission" date="2023-04" db="EMBL/GenBank/DDBJ databases">
        <title>Ambrosiozyma monospora NBRC 10751.</title>
        <authorList>
            <person name="Ichikawa N."/>
            <person name="Sato H."/>
            <person name="Tonouchi N."/>
        </authorList>
    </citation>
    <scope>NUCLEOTIDE SEQUENCE</scope>
    <source>
        <strain evidence="1">NBRC 10751</strain>
    </source>
</reference>
<gene>
    <name evidence="1" type="ORF">Amon02_001216500</name>
</gene>
<evidence type="ECO:0000313" key="1">
    <source>
        <dbReference type="EMBL" id="GMF04977.1"/>
    </source>
</evidence>